<protein>
    <recommendedName>
        <fullName evidence="1">YhcG N-terminal domain-containing protein</fullName>
    </recommendedName>
</protein>
<keyword evidence="3" id="KW-1185">Reference proteome</keyword>
<evidence type="ECO:0000259" key="1">
    <source>
        <dbReference type="Pfam" id="PF17761"/>
    </source>
</evidence>
<feature type="domain" description="YhcG N-terminal" evidence="1">
    <location>
        <begin position="22"/>
        <end position="59"/>
    </location>
</feature>
<dbReference type="Proteomes" id="UP000616114">
    <property type="component" value="Unassembled WGS sequence"/>
</dbReference>
<name>A0A8J2TZE3_9MICO</name>
<proteinExistence type="predicted"/>
<dbReference type="AlphaFoldDB" id="A0A8J2TZE3"/>
<evidence type="ECO:0000313" key="3">
    <source>
        <dbReference type="Proteomes" id="UP000616114"/>
    </source>
</evidence>
<reference evidence="2" key="2">
    <citation type="submission" date="2020-09" db="EMBL/GenBank/DDBJ databases">
        <authorList>
            <person name="Sun Q."/>
            <person name="Zhou Y."/>
        </authorList>
    </citation>
    <scope>NUCLEOTIDE SEQUENCE</scope>
    <source>
        <strain evidence="2">CGMCC 1.12785</strain>
    </source>
</reference>
<gene>
    <name evidence="2" type="ORF">GCM10011333_24570</name>
</gene>
<dbReference type="EMBL" id="BMFY01000011">
    <property type="protein sequence ID" value="GGA20573.1"/>
    <property type="molecule type" value="Genomic_DNA"/>
</dbReference>
<reference evidence="2" key="1">
    <citation type="journal article" date="2014" name="Int. J. Syst. Evol. Microbiol.">
        <title>Complete genome sequence of Corynebacterium casei LMG S-19264T (=DSM 44701T), isolated from a smear-ripened cheese.</title>
        <authorList>
            <consortium name="US DOE Joint Genome Institute (JGI-PGF)"/>
            <person name="Walter F."/>
            <person name="Albersmeier A."/>
            <person name="Kalinowski J."/>
            <person name="Ruckert C."/>
        </authorList>
    </citation>
    <scope>NUCLEOTIDE SEQUENCE</scope>
    <source>
        <strain evidence="2">CGMCC 1.12785</strain>
    </source>
</reference>
<comment type="caution">
    <text evidence="2">The sequence shown here is derived from an EMBL/GenBank/DDBJ whole genome shotgun (WGS) entry which is preliminary data.</text>
</comment>
<dbReference type="Pfam" id="PF17761">
    <property type="entry name" value="DUF1016_N"/>
    <property type="match status" value="1"/>
</dbReference>
<accession>A0A8J2TZE3</accession>
<dbReference type="InterPro" id="IPR041527">
    <property type="entry name" value="YhcG_N"/>
</dbReference>
<sequence length="64" mass="7290">MADQTPSLTPPPEGYAYWLADLKSEIYAAQQRAAFAVNQELVHLYWQIGHRLHEQLQKQGGAPR</sequence>
<organism evidence="2 3">
    <name type="scientific">Sediminivirga luteola</name>
    <dbReference type="NCBI Taxonomy" id="1774748"/>
    <lineage>
        <taxon>Bacteria</taxon>
        <taxon>Bacillati</taxon>
        <taxon>Actinomycetota</taxon>
        <taxon>Actinomycetes</taxon>
        <taxon>Micrococcales</taxon>
        <taxon>Brevibacteriaceae</taxon>
        <taxon>Sediminivirga</taxon>
    </lineage>
</organism>
<evidence type="ECO:0000313" key="2">
    <source>
        <dbReference type="EMBL" id="GGA20573.1"/>
    </source>
</evidence>